<accession>D4E905</accession>
<comment type="caution">
    <text evidence="6">The sequence shown here is derived from an EMBL/GenBank/DDBJ whole genome shotgun (WGS) entry which is preliminary data.</text>
</comment>
<dbReference type="EMBL" id="ADBY01000058">
    <property type="protein sequence ID" value="EFE93771.1"/>
    <property type="molecule type" value="Genomic_DNA"/>
</dbReference>
<evidence type="ECO:0000313" key="7">
    <source>
        <dbReference type="Proteomes" id="UP000005723"/>
    </source>
</evidence>
<protein>
    <submittedName>
        <fullName evidence="6">Phage/conjugal plasmid C-4 type zinc finger protein, TraR family</fullName>
    </submittedName>
</protein>
<feature type="zinc finger region" description="dksA C4-type" evidence="4">
    <location>
        <begin position="65"/>
        <end position="89"/>
    </location>
</feature>
<dbReference type="GO" id="GO:0008270">
    <property type="term" value="F:zinc ion binding"/>
    <property type="evidence" value="ECO:0007669"/>
    <property type="project" value="UniProtKB-KW"/>
</dbReference>
<dbReference type="Proteomes" id="UP000005723">
    <property type="component" value="Unassembled WGS sequence"/>
</dbReference>
<dbReference type="PANTHER" id="PTHR38777:SF1">
    <property type="entry name" value="DNAK SUPPRESSOR PROTEIN"/>
    <property type="match status" value="1"/>
</dbReference>
<dbReference type="SUPFAM" id="SSF57716">
    <property type="entry name" value="Glucocorticoid receptor-like (DNA-binding domain)"/>
    <property type="match status" value="1"/>
</dbReference>
<dbReference type="GO" id="GO:1900378">
    <property type="term" value="P:positive regulation of secondary metabolite biosynthetic process"/>
    <property type="evidence" value="ECO:0007669"/>
    <property type="project" value="TreeGrafter"/>
</dbReference>
<keyword evidence="2" id="KW-0863">Zinc-finger</keyword>
<dbReference type="InterPro" id="IPR000962">
    <property type="entry name" value="Znf_DskA_TraR"/>
</dbReference>
<keyword evidence="1" id="KW-0479">Metal-binding</keyword>
<reference evidence="6 7" key="1">
    <citation type="submission" date="2010-01" db="EMBL/GenBank/DDBJ databases">
        <authorList>
            <person name="Muzny D."/>
            <person name="Qin X."/>
            <person name="Deng J."/>
            <person name="Jiang H."/>
            <person name="Liu Y."/>
            <person name="Qu J."/>
            <person name="Song X.-Z."/>
            <person name="Zhang L."/>
            <person name="Thornton R."/>
            <person name="Coyle M."/>
            <person name="Francisco L."/>
            <person name="Jackson L."/>
            <person name="Javaid M."/>
            <person name="Korchina V."/>
            <person name="Kovar C."/>
            <person name="Mata R."/>
            <person name="Mathew T."/>
            <person name="Ngo R."/>
            <person name="Nguyen L."/>
            <person name="Nguyen N."/>
            <person name="Okwuonu G."/>
            <person name="Ongeri F."/>
            <person name="Pham C."/>
            <person name="Simmons D."/>
            <person name="Wilczek-Boney K."/>
            <person name="Hale W."/>
            <person name="Jakkamsetti A."/>
            <person name="Pham P."/>
            <person name="Ruth R."/>
            <person name="San Lucas F."/>
            <person name="Warren J."/>
            <person name="Zhang J."/>
            <person name="Zhao Z."/>
            <person name="Zhou C."/>
            <person name="Zhu D."/>
            <person name="Lee S."/>
            <person name="Bess C."/>
            <person name="Blankenburg K."/>
            <person name="Forbes L."/>
            <person name="Fu Q."/>
            <person name="Gubbala S."/>
            <person name="Hirani K."/>
            <person name="Jayaseelan J.C."/>
            <person name="Lara F."/>
            <person name="Munidasa M."/>
            <person name="Palculict T."/>
            <person name="Patil S."/>
            <person name="Pu L.-L."/>
            <person name="Saada N."/>
            <person name="Tang L."/>
            <person name="Weissenberger G."/>
            <person name="Zhu Y."/>
            <person name="Hemphill L."/>
            <person name="Shang Y."/>
            <person name="Youmans B."/>
            <person name="Ayvaz T."/>
            <person name="Ross M."/>
            <person name="Santibanez J."/>
            <person name="Aqrawi P."/>
            <person name="Gross S."/>
            <person name="Joshi V."/>
            <person name="Fowler G."/>
            <person name="Nazareth L."/>
            <person name="Reid J."/>
            <person name="Worley K."/>
            <person name="Petrosino J."/>
            <person name="Highlander S."/>
            <person name="Gibbs R."/>
        </authorList>
    </citation>
    <scope>NUCLEOTIDE SEQUENCE [LARGE SCALE GENOMIC DNA]</scope>
    <source>
        <strain evidence="6 7">DSM 4582</strain>
    </source>
</reference>
<dbReference type="HOGENOM" id="CLU_158637_0_0_6"/>
<sequence>MPNLFFRFASTRKPITPLISGVSEVSMASGWAADGAVQDQIDSTVDDAVQRARGALGHGESAQYCHECGEAIPQARRDALQGVRYCLACQNALDKQHAAASLYNRRGSKDSQLR</sequence>
<evidence type="ECO:0000256" key="1">
    <source>
        <dbReference type="ARBA" id="ARBA00022723"/>
    </source>
</evidence>
<evidence type="ECO:0000256" key="3">
    <source>
        <dbReference type="ARBA" id="ARBA00022833"/>
    </source>
</evidence>
<name>D4E905_SEROD</name>
<dbReference type="STRING" id="667129.HMPREF0758_4655"/>
<evidence type="ECO:0000313" key="6">
    <source>
        <dbReference type="EMBL" id="EFE93771.1"/>
    </source>
</evidence>
<evidence type="ECO:0000259" key="5">
    <source>
        <dbReference type="Pfam" id="PF01258"/>
    </source>
</evidence>
<evidence type="ECO:0000256" key="4">
    <source>
        <dbReference type="PROSITE-ProRule" id="PRU00510"/>
    </source>
</evidence>
<organism evidence="6 7">
    <name type="scientific">Serratia odorifera DSM 4582</name>
    <dbReference type="NCBI Taxonomy" id="667129"/>
    <lineage>
        <taxon>Bacteria</taxon>
        <taxon>Pseudomonadati</taxon>
        <taxon>Pseudomonadota</taxon>
        <taxon>Gammaproteobacteria</taxon>
        <taxon>Enterobacterales</taxon>
        <taxon>Yersiniaceae</taxon>
        <taxon>Serratia</taxon>
    </lineage>
</organism>
<dbReference type="AlphaFoldDB" id="D4E905"/>
<dbReference type="PROSITE" id="PS51128">
    <property type="entry name" value="ZF_DKSA_2"/>
    <property type="match status" value="1"/>
</dbReference>
<dbReference type="PANTHER" id="PTHR38777">
    <property type="entry name" value="FELS-2 PROPHAGE PROTEIN"/>
    <property type="match status" value="1"/>
</dbReference>
<dbReference type="Pfam" id="PF01258">
    <property type="entry name" value="zf-dskA_traR"/>
    <property type="match status" value="1"/>
</dbReference>
<gene>
    <name evidence="6" type="primary">dskAC</name>
    <name evidence="6" type="ORF">HMPREF0758_4655</name>
</gene>
<evidence type="ECO:0000256" key="2">
    <source>
        <dbReference type="ARBA" id="ARBA00022771"/>
    </source>
</evidence>
<feature type="domain" description="Zinc finger DksA/TraR C4-type" evidence="5">
    <location>
        <begin position="63"/>
        <end position="92"/>
    </location>
</feature>
<dbReference type="Gene3D" id="1.20.120.910">
    <property type="entry name" value="DksA, coiled-coil domain"/>
    <property type="match status" value="1"/>
</dbReference>
<keyword evidence="7" id="KW-1185">Reference proteome</keyword>
<dbReference type="NCBIfam" id="NF008243">
    <property type="entry name" value="PRK11019.1"/>
    <property type="match status" value="1"/>
</dbReference>
<proteinExistence type="predicted"/>
<keyword evidence="3" id="KW-0862">Zinc</keyword>